<reference evidence="1 2" key="1">
    <citation type="submission" date="2018-10" db="EMBL/GenBank/DDBJ databases">
        <title>Falsibacillus sp. genome draft.</title>
        <authorList>
            <person name="Shi S."/>
        </authorList>
    </citation>
    <scope>NUCLEOTIDE SEQUENCE [LARGE SCALE GENOMIC DNA]</scope>
    <source>
        <strain evidence="1 2">GY 10110</strain>
    </source>
</reference>
<dbReference type="EMBL" id="RCVZ01000006">
    <property type="protein sequence ID" value="RLQ95467.1"/>
    <property type="molecule type" value="Genomic_DNA"/>
</dbReference>
<dbReference type="AlphaFoldDB" id="A0A3L7JXE6"/>
<protein>
    <submittedName>
        <fullName evidence="1">Uncharacterized protein</fullName>
    </submittedName>
</protein>
<evidence type="ECO:0000313" key="2">
    <source>
        <dbReference type="Proteomes" id="UP000276770"/>
    </source>
</evidence>
<sequence>MPVKPGNASWRASERWFGARQAGKRELTGIRKVVWCPTARKTRADGNQRGGLVPVKAGNAS</sequence>
<gene>
    <name evidence="1" type="ORF">D9X91_10560</name>
</gene>
<evidence type="ECO:0000313" key="1">
    <source>
        <dbReference type="EMBL" id="RLQ95467.1"/>
    </source>
</evidence>
<proteinExistence type="predicted"/>
<dbReference type="Proteomes" id="UP000276770">
    <property type="component" value="Unassembled WGS sequence"/>
</dbReference>
<comment type="caution">
    <text evidence="1">The sequence shown here is derived from an EMBL/GenBank/DDBJ whole genome shotgun (WGS) entry which is preliminary data.</text>
</comment>
<keyword evidence="2" id="KW-1185">Reference proteome</keyword>
<accession>A0A3L7JXE6</accession>
<name>A0A3L7JXE6_9BACI</name>
<organism evidence="1 2">
    <name type="scientific">Falsibacillus albus</name>
    <dbReference type="NCBI Taxonomy" id="2478915"/>
    <lineage>
        <taxon>Bacteria</taxon>
        <taxon>Bacillati</taxon>
        <taxon>Bacillota</taxon>
        <taxon>Bacilli</taxon>
        <taxon>Bacillales</taxon>
        <taxon>Bacillaceae</taxon>
        <taxon>Falsibacillus</taxon>
    </lineage>
</organism>